<dbReference type="GO" id="GO:0020037">
    <property type="term" value="F:heme binding"/>
    <property type="evidence" value="ECO:0007669"/>
    <property type="project" value="InterPro"/>
</dbReference>
<keyword evidence="5" id="KW-1133">Transmembrane helix</keyword>
<gene>
    <name evidence="6" type="ORF">SLS53_000694</name>
</gene>
<evidence type="ECO:0008006" key="8">
    <source>
        <dbReference type="Google" id="ProtNLM"/>
    </source>
</evidence>
<evidence type="ECO:0000256" key="2">
    <source>
        <dbReference type="ARBA" id="ARBA00022723"/>
    </source>
</evidence>
<name>A0AAN9UUE1_9PEZI</name>
<dbReference type="Gene3D" id="1.10.630.10">
    <property type="entry name" value="Cytochrome P450"/>
    <property type="match status" value="1"/>
</dbReference>
<dbReference type="InterPro" id="IPR050121">
    <property type="entry name" value="Cytochrome_P450_monoxygenase"/>
</dbReference>
<dbReference type="GO" id="GO:0005506">
    <property type="term" value="F:iron ion binding"/>
    <property type="evidence" value="ECO:0007669"/>
    <property type="project" value="InterPro"/>
</dbReference>
<dbReference type="Pfam" id="PF00067">
    <property type="entry name" value="p450"/>
    <property type="match status" value="1"/>
</dbReference>
<dbReference type="PANTHER" id="PTHR24305:SF222">
    <property type="entry name" value="CYTOCHROME P450 MONOOXYGENASE STCS"/>
    <property type="match status" value="1"/>
</dbReference>
<sequence>MLDRFGPVLWTVVALVIAYSIHTLRRWRYLRFEQFADLPQPGKPSFIWGHIKKLADLARKKGDPRRHFDLLIAEARSEAGNPPAILLDLRPLSDPMLVICDHEVAEQVSRPSARWSWSTPKSPTLKQIWHLTGNHSIITSEGDHWKGQRRKLNPGFAPQHLLTLLPVILDKTQIFLNRLDHYANTGEEFLLDELCVTLTFDVIGAVTMGKDFNAQLPGQQSEILLSFRGISEEYTKRSGPEIPILNWRSHRIRRRFANRLDNLLKETVREEYIKVVSGETSSRSVLSLSLQGAEELTPELLQQTSDNLRLFLFAGHDTTSILLEWAFYELSKSPQQQRAIRVELDELFGTDSDPKLVREKLLAPGGSETLSRMPYTSAVIKETLRLHPPAGTVRWTEPGTNFQLDLGDGKQICADGCVLYLCSTLIQRDRNVYGETADRFVPERWLGDSSSIPASAWRPFERGPRSCIGLELANIEAKVILACAARRYNFQKVGLGELEVDGEGKPVPDEQGYYRTKSELFNVGITDRAKSAQVTAKPVDRTVMKVRLSEQAIRT</sequence>
<evidence type="ECO:0000313" key="6">
    <source>
        <dbReference type="EMBL" id="KAK7748673.1"/>
    </source>
</evidence>
<organism evidence="6 7">
    <name type="scientific">Cytospora paraplurivora</name>
    <dbReference type="NCBI Taxonomy" id="2898453"/>
    <lineage>
        <taxon>Eukaryota</taxon>
        <taxon>Fungi</taxon>
        <taxon>Dikarya</taxon>
        <taxon>Ascomycota</taxon>
        <taxon>Pezizomycotina</taxon>
        <taxon>Sordariomycetes</taxon>
        <taxon>Sordariomycetidae</taxon>
        <taxon>Diaporthales</taxon>
        <taxon>Cytosporaceae</taxon>
        <taxon>Cytospora</taxon>
    </lineage>
</organism>
<dbReference type="PRINTS" id="PR00463">
    <property type="entry name" value="EP450I"/>
</dbReference>
<dbReference type="Proteomes" id="UP001320245">
    <property type="component" value="Unassembled WGS sequence"/>
</dbReference>
<evidence type="ECO:0000256" key="1">
    <source>
        <dbReference type="ARBA" id="ARBA00022617"/>
    </source>
</evidence>
<dbReference type="PANTHER" id="PTHR24305">
    <property type="entry name" value="CYTOCHROME P450"/>
    <property type="match status" value="1"/>
</dbReference>
<comment type="caution">
    <text evidence="6">The sequence shown here is derived from an EMBL/GenBank/DDBJ whole genome shotgun (WGS) entry which is preliminary data.</text>
</comment>
<dbReference type="InterPro" id="IPR036396">
    <property type="entry name" value="Cyt_P450_sf"/>
</dbReference>
<dbReference type="AlphaFoldDB" id="A0AAN9UUE1"/>
<keyword evidence="2 4" id="KW-0479">Metal-binding</keyword>
<evidence type="ECO:0000313" key="7">
    <source>
        <dbReference type="Proteomes" id="UP001320245"/>
    </source>
</evidence>
<dbReference type="SUPFAM" id="SSF48264">
    <property type="entry name" value="Cytochrome P450"/>
    <property type="match status" value="1"/>
</dbReference>
<protein>
    <recommendedName>
        <fullName evidence="8">Cytochrome P450</fullName>
    </recommendedName>
</protein>
<keyword evidence="7" id="KW-1185">Reference proteome</keyword>
<dbReference type="InterPro" id="IPR001128">
    <property type="entry name" value="Cyt_P450"/>
</dbReference>
<reference evidence="6 7" key="1">
    <citation type="journal article" date="2023" name="PLoS ONE">
        <title>Cytospora paraplurivora sp. nov. isolated from orchards with fruit tree decline syndrome in Ontario, Canada.</title>
        <authorList>
            <person name="Ilyukhin E."/>
            <person name="Nguyen H.D.T."/>
            <person name="Castle A.J."/>
            <person name="Ellouze W."/>
        </authorList>
    </citation>
    <scope>NUCLEOTIDE SEQUENCE [LARGE SCALE GENOMIC DNA]</scope>
    <source>
        <strain evidence="6 7">FDS-564</strain>
    </source>
</reference>
<dbReference type="PRINTS" id="PR00385">
    <property type="entry name" value="P450"/>
</dbReference>
<proteinExistence type="predicted"/>
<feature type="binding site" description="axial binding residue" evidence="4">
    <location>
        <position position="467"/>
    </location>
    <ligand>
        <name>heme</name>
        <dbReference type="ChEBI" id="CHEBI:30413"/>
    </ligand>
    <ligandPart>
        <name>Fe</name>
        <dbReference type="ChEBI" id="CHEBI:18248"/>
    </ligandPart>
</feature>
<dbReference type="GO" id="GO:0016705">
    <property type="term" value="F:oxidoreductase activity, acting on paired donors, with incorporation or reduction of molecular oxygen"/>
    <property type="evidence" value="ECO:0007669"/>
    <property type="project" value="InterPro"/>
</dbReference>
<comment type="cofactor">
    <cofactor evidence="4">
        <name>heme</name>
        <dbReference type="ChEBI" id="CHEBI:30413"/>
    </cofactor>
</comment>
<dbReference type="InterPro" id="IPR002401">
    <property type="entry name" value="Cyt_P450_E_grp-I"/>
</dbReference>
<evidence type="ECO:0000256" key="4">
    <source>
        <dbReference type="PIRSR" id="PIRSR602401-1"/>
    </source>
</evidence>
<keyword evidence="3 4" id="KW-0408">Iron</keyword>
<keyword evidence="5" id="KW-0472">Membrane</keyword>
<accession>A0AAN9UUE1</accession>
<dbReference type="EMBL" id="JAJSPL020000002">
    <property type="protein sequence ID" value="KAK7748673.1"/>
    <property type="molecule type" value="Genomic_DNA"/>
</dbReference>
<feature type="transmembrane region" description="Helical" evidence="5">
    <location>
        <begin position="6"/>
        <end position="24"/>
    </location>
</feature>
<dbReference type="CDD" id="cd11051">
    <property type="entry name" value="CYP59-like"/>
    <property type="match status" value="1"/>
</dbReference>
<dbReference type="GO" id="GO:0004497">
    <property type="term" value="F:monooxygenase activity"/>
    <property type="evidence" value="ECO:0007669"/>
    <property type="project" value="InterPro"/>
</dbReference>
<keyword evidence="5" id="KW-0812">Transmembrane</keyword>
<evidence type="ECO:0000256" key="3">
    <source>
        <dbReference type="ARBA" id="ARBA00023004"/>
    </source>
</evidence>
<evidence type="ECO:0000256" key="5">
    <source>
        <dbReference type="SAM" id="Phobius"/>
    </source>
</evidence>
<keyword evidence="1 4" id="KW-0349">Heme</keyword>